<organism evidence="1 2">
    <name type="scientific">Shewanella psychromarinicola</name>
    <dbReference type="NCBI Taxonomy" id="2487742"/>
    <lineage>
        <taxon>Bacteria</taxon>
        <taxon>Pseudomonadati</taxon>
        <taxon>Pseudomonadota</taxon>
        <taxon>Gammaproteobacteria</taxon>
        <taxon>Alteromonadales</taxon>
        <taxon>Shewanellaceae</taxon>
        <taxon>Shewanella</taxon>
    </lineage>
</organism>
<name>A0A3N4DNM2_9GAMM</name>
<accession>A0A3N4DNM2</accession>
<evidence type="ECO:0000313" key="1">
    <source>
        <dbReference type="EMBL" id="RPA27509.1"/>
    </source>
</evidence>
<dbReference type="EMBL" id="RKKB01000012">
    <property type="protein sequence ID" value="RPA27509.1"/>
    <property type="molecule type" value="Genomic_DNA"/>
</dbReference>
<gene>
    <name evidence="1" type="ORF">EGC77_17160</name>
</gene>
<dbReference type="AlphaFoldDB" id="A0A3N4DNM2"/>
<protein>
    <submittedName>
        <fullName evidence="1">Uncharacterized protein</fullName>
    </submittedName>
</protein>
<sequence length="65" mass="7880">MFIILFDYFRLLVVKPVEDDKPNEAEHLSIQITTYYGFKTELSYRAELKLFQQHIANFCHKLEKR</sequence>
<comment type="caution">
    <text evidence="1">The sequence shown here is derived from an EMBL/GenBank/DDBJ whole genome shotgun (WGS) entry which is preliminary data.</text>
</comment>
<evidence type="ECO:0000313" key="2">
    <source>
        <dbReference type="Proteomes" id="UP000278855"/>
    </source>
</evidence>
<proteinExistence type="predicted"/>
<reference evidence="2" key="1">
    <citation type="submission" date="2018-11" db="EMBL/GenBank/DDBJ databases">
        <title>Shewanella sp. R106.</title>
        <authorList>
            <person name="Hwang Y.J."/>
            <person name="Hwang C.Y."/>
        </authorList>
    </citation>
    <scope>NUCLEOTIDE SEQUENCE [LARGE SCALE GENOMIC DNA]</scope>
    <source>
        <strain evidence="2">R106</strain>
    </source>
</reference>
<dbReference type="Proteomes" id="UP000278855">
    <property type="component" value="Unassembled WGS sequence"/>
</dbReference>